<dbReference type="InterPro" id="IPR014748">
    <property type="entry name" value="Enoyl-CoA_hydra_C"/>
</dbReference>
<dbReference type="EMBL" id="AP025226">
    <property type="protein sequence ID" value="BDB98413.1"/>
    <property type="molecule type" value="Genomic_DNA"/>
</dbReference>
<evidence type="ECO:0000313" key="8">
    <source>
        <dbReference type="EMBL" id="BDB98413.1"/>
    </source>
</evidence>
<keyword evidence="4" id="KW-0520">NAD</keyword>
<accession>A0AAQ4CRI2</accession>
<dbReference type="PANTHER" id="PTHR48075:SF5">
    <property type="entry name" value="3-HYDROXYBUTYRYL-COA DEHYDROGENASE"/>
    <property type="match status" value="1"/>
</dbReference>
<dbReference type="Gene3D" id="3.40.50.720">
    <property type="entry name" value="NAD(P)-binding Rossmann-like Domain"/>
    <property type="match status" value="1"/>
</dbReference>
<sequence>MPIFSKVGVVGAGTMGHGIAEVAAIAGYQVYLSDVSQDILNSALEKIKWSLQKLKESGKLKESVETIISRIKPTTNLSDFADADYIIEAVVENSEVKRKVFSELDGIVKPNAIFATNTSTIPISTLAEATKRQDKFIGLHFMNPPVLMPLVEIIMGNKTSQQTLEITIEFAKSIGKDYVIVKKDVPGFLINRINGRTFAEAILMYDEGYQKEDIDAMTRFRLGMPMGFLELLDFTGIDVSYNAALEAIKRGEKEPPHFKVLKKMVEDGRLGVKSGKGFYTYKSKIYERPKIVPTDNMYLINPLRIIAPAVNEAAWLIRNNISSAEDIEKGMIKGMSWPQGPLTFADKFGIDNIVNFLEQRYHDTGNDYYNPDPLLKEMVEQKKLGVKSGEGFFKWNYERVDFGPVRYEKLHDYAKITMRRAEKLNALNEAMWTGLTQAFNKAKEDKDVRAVIITGEGRAFCAGDDIEMMHYWENTASVIEWSQKISSPLIDTLANYPKPIIAEVNGLAFGGGMELLILFDIVIASEDATFAIPEGLIGALPPLASSMGVGFVSRKIARYALTGEWLSAKQAKELGLVDIVVPPEQLEITGVEIVEKVKRVAPLSSMSIKRVINSIRNSYLDKLQIASQELTILSTTEDFKEGMKAFIERRQPKYKGK</sequence>
<dbReference type="InterPro" id="IPR036291">
    <property type="entry name" value="NAD(P)-bd_dom_sf"/>
</dbReference>
<keyword evidence="2" id="KW-0276">Fatty acid metabolism</keyword>
<reference evidence="8 9" key="1">
    <citation type="journal article" date="2022" name="Microbiol. Resour. Announc.">
        <title>Complete Genome Sequence of the Hyperthermophilic and Acidophilic Archaeon Saccharolobus caldissimus Strain HS-3T.</title>
        <authorList>
            <person name="Sakai H.D."/>
            <person name="Kurosawa N."/>
        </authorList>
    </citation>
    <scope>NUCLEOTIDE SEQUENCE [LARGE SCALE GENOMIC DNA]</scope>
    <source>
        <strain evidence="8 9">JCM32116</strain>
    </source>
</reference>
<dbReference type="InterPro" id="IPR029045">
    <property type="entry name" value="ClpP/crotonase-like_dom_sf"/>
</dbReference>
<keyword evidence="5" id="KW-0443">Lipid metabolism</keyword>
<dbReference type="Gene3D" id="1.10.12.10">
    <property type="entry name" value="Lyase 2-enoyl-coa Hydratase, Chain A, domain 2"/>
    <property type="match status" value="1"/>
</dbReference>
<feature type="domain" description="3-hydroxyacyl-CoA dehydrogenase C-terminal" evidence="6">
    <location>
        <begin position="304"/>
        <end position="395"/>
    </location>
</feature>
<feature type="domain" description="3-hydroxyacyl-CoA dehydrogenase C-terminal" evidence="6">
    <location>
        <begin position="187"/>
        <end position="281"/>
    </location>
</feature>
<dbReference type="InterPro" id="IPR008927">
    <property type="entry name" value="6-PGluconate_DH-like_C_sf"/>
</dbReference>
<evidence type="ECO:0000256" key="4">
    <source>
        <dbReference type="ARBA" id="ARBA00023027"/>
    </source>
</evidence>
<dbReference type="GeneID" id="68866156"/>
<dbReference type="AlphaFoldDB" id="A0AAQ4CRI2"/>
<keyword evidence="3" id="KW-0560">Oxidoreductase</keyword>
<comment type="pathway">
    <text evidence="1">Lipid metabolism; fatty acid beta-oxidation.</text>
</comment>
<dbReference type="CDD" id="cd06558">
    <property type="entry name" value="crotonase-like"/>
    <property type="match status" value="1"/>
</dbReference>
<organism evidence="8 9">
    <name type="scientific">Saccharolobus caldissimus</name>
    <dbReference type="NCBI Taxonomy" id="1702097"/>
    <lineage>
        <taxon>Archaea</taxon>
        <taxon>Thermoproteota</taxon>
        <taxon>Thermoprotei</taxon>
        <taxon>Sulfolobales</taxon>
        <taxon>Sulfolobaceae</taxon>
        <taxon>Saccharolobus</taxon>
    </lineage>
</organism>
<evidence type="ECO:0000259" key="7">
    <source>
        <dbReference type="Pfam" id="PF02737"/>
    </source>
</evidence>
<dbReference type="SUPFAM" id="SSF52096">
    <property type="entry name" value="ClpP/crotonase"/>
    <property type="match status" value="1"/>
</dbReference>
<evidence type="ECO:0000313" key="9">
    <source>
        <dbReference type="Proteomes" id="UP001319921"/>
    </source>
</evidence>
<dbReference type="SUPFAM" id="SSF48179">
    <property type="entry name" value="6-phosphogluconate dehydrogenase C-terminal domain-like"/>
    <property type="match status" value="2"/>
</dbReference>
<dbReference type="KEGG" id="scas:SACC_14300"/>
<dbReference type="Pfam" id="PF00725">
    <property type="entry name" value="3HCDH"/>
    <property type="match status" value="2"/>
</dbReference>
<gene>
    <name evidence="8" type="ORF">SACC_14300</name>
</gene>
<evidence type="ECO:0000256" key="3">
    <source>
        <dbReference type="ARBA" id="ARBA00023002"/>
    </source>
</evidence>
<dbReference type="Proteomes" id="UP001319921">
    <property type="component" value="Chromosome"/>
</dbReference>
<evidence type="ECO:0000256" key="2">
    <source>
        <dbReference type="ARBA" id="ARBA00022832"/>
    </source>
</evidence>
<dbReference type="InterPro" id="IPR006176">
    <property type="entry name" value="3-OHacyl-CoA_DH_NAD-bd"/>
</dbReference>
<dbReference type="GO" id="GO:0016616">
    <property type="term" value="F:oxidoreductase activity, acting on the CH-OH group of donors, NAD or NADP as acceptor"/>
    <property type="evidence" value="ECO:0007669"/>
    <property type="project" value="InterPro"/>
</dbReference>
<keyword evidence="9" id="KW-1185">Reference proteome</keyword>
<feature type="domain" description="3-hydroxyacyl-CoA dehydrogenase NAD binding" evidence="7">
    <location>
        <begin position="6"/>
        <end position="184"/>
    </location>
</feature>
<dbReference type="Gene3D" id="1.10.1040.10">
    <property type="entry name" value="N-(1-d-carboxylethyl)-l-norvaline Dehydrogenase, domain 2"/>
    <property type="match status" value="2"/>
</dbReference>
<dbReference type="GO" id="GO:0006631">
    <property type="term" value="P:fatty acid metabolic process"/>
    <property type="evidence" value="ECO:0007669"/>
    <property type="project" value="UniProtKB-KW"/>
</dbReference>
<dbReference type="Pfam" id="PF00378">
    <property type="entry name" value="ECH_1"/>
    <property type="match status" value="1"/>
</dbReference>
<protein>
    <submittedName>
        <fullName evidence="8">3-hydroxyacyl-CoA dehydrogenase</fullName>
    </submittedName>
</protein>
<dbReference type="InterPro" id="IPR013328">
    <property type="entry name" value="6PGD_dom2"/>
</dbReference>
<dbReference type="Pfam" id="PF02737">
    <property type="entry name" value="3HCDH_N"/>
    <property type="match status" value="1"/>
</dbReference>
<dbReference type="InterPro" id="IPR006108">
    <property type="entry name" value="3HC_DH_C"/>
</dbReference>
<dbReference type="PANTHER" id="PTHR48075">
    <property type="entry name" value="3-HYDROXYACYL-COA DEHYDROGENASE FAMILY PROTEIN"/>
    <property type="match status" value="1"/>
</dbReference>
<name>A0AAQ4CRI2_9CREN</name>
<dbReference type="FunFam" id="3.40.50.720:FF:000009">
    <property type="entry name" value="Fatty oxidation complex, alpha subunit"/>
    <property type="match status" value="1"/>
</dbReference>
<evidence type="ECO:0000259" key="6">
    <source>
        <dbReference type="Pfam" id="PF00725"/>
    </source>
</evidence>
<dbReference type="SUPFAM" id="SSF51735">
    <property type="entry name" value="NAD(P)-binding Rossmann-fold domains"/>
    <property type="match status" value="1"/>
</dbReference>
<dbReference type="RefSeq" id="WP_229572285.1">
    <property type="nucleotide sequence ID" value="NZ_AP025226.1"/>
</dbReference>
<dbReference type="GO" id="GO:0070403">
    <property type="term" value="F:NAD+ binding"/>
    <property type="evidence" value="ECO:0007669"/>
    <property type="project" value="InterPro"/>
</dbReference>
<proteinExistence type="predicted"/>
<evidence type="ECO:0000256" key="5">
    <source>
        <dbReference type="ARBA" id="ARBA00023098"/>
    </source>
</evidence>
<dbReference type="Gene3D" id="3.90.226.10">
    <property type="entry name" value="2-enoyl-CoA Hydratase, Chain A, domain 1"/>
    <property type="match status" value="1"/>
</dbReference>
<evidence type="ECO:0000256" key="1">
    <source>
        <dbReference type="ARBA" id="ARBA00005005"/>
    </source>
</evidence>
<dbReference type="InterPro" id="IPR001753">
    <property type="entry name" value="Enoyl-CoA_hydra/iso"/>
</dbReference>